<reference evidence="1 2" key="1">
    <citation type="journal article" date="2015" name="Genome Announc.">
        <title>The 474-Kilobase-Pair Complete Genome Sequence of CeV-01B, a Virus Infecting Haptolina (Chrysochromulina) ericina (Prymnesiophyceae).</title>
        <authorList>
            <person name="Gallot-Lavallee L."/>
            <person name="Pagarete A."/>
            <person name="Legendre M."/>
            <person name="Santini S."/>
            <person name="Sandaa R.A."/>
            <person name="Himmelbauer H."/>
            <person name="Ogata H."/>
            <person name="Bratbak G."/>
            <person name="Claverie J.M."/>
        </authorList>
    </citation>
    <scope>NUCLEOTIDE SEQUENCE [LARGE SCALE GENOMIC DNA]</scope>
    <source>
        <strain evidence="1">CeV-01B</strain>
    </source>
</reference>
<keyword evidence="2" id="KW-1185">Reference proteome</keyword>
<proteinExistence type="predicted"/>
<dbReference type="EMBL" id="KT820662">
    <property type="protein sequence ID" value="ALH23242.1"/>
    <property type="molecule type" value="Genomic_DNA"/>
</dbReference>
<evidence type="ECO:0000313" key="2">
    <source>
        <dbReference type="Proteomes" id="UP000203826"/>
    </source>
</evidence>
<evidence type="ECO:0000313" key="1">
    <source>
        <dbReference type="EMBL" id="ALH23242.1"/>
    </source>
</evidence>
<gene>
    <name evidence="1" type="ORF">ceV_336</name>
</gene>
<accession>A0A0N9R1C8</accession>
<sequence length="309" mass="36494">MRYYLTDFENYIKNNDIQNLSEEIFSIIENLANEVGSPEYSKAPQFNKNNIVNKLRKKKSSDLNDFDWNSIRQFQPTEFIKREGLDINIFNIRKCLNLLTEKNYDTILDNISSEFDQVISTKTPNDILVLCNLFYELVSSNILFSNLYAKLYKDLISKSDNLSKIIHKNIELVRDKIDNINYIDPDIDYDNFCENNKINEKKRAEFTFFSNLMKYSIVSCDKIYNIIEYLFLKLDSYIQEDNKKNQLDELSELIYILIVNSLNIVKENNNDNYNIIVNNIKKFANMKVKTTPGITNKCIFKHMDLLDEL</sequence>
<organism evidence="1 2">
    <name type="scientific">Chrysochromulina ericina virus CeV-01B</name>
    <dbReference type="NCBI Taxonomy" id="3070830"/>
    <lineage>
        <taxon>Viruses</taxon>
        <taxon>Varidnaviria</taxon>
        <taxon>Bamfordvirae</taxon>
        <taxon>Nucleocytoviricota</taxon>
        <taxon>Megaviricetes</taxon>
        <taxon>Imitervirales</taxon>
        <taxon>Mesomimiviridae</taxon>
        <taxon>Tethysvirus</taxon>
        <taxon>Tethysvirus raunefjordenense</taxon>
    </lineage>
</organism>
<dbReference type="Proteomes" id="UP000203826">
    <property type="component" value="Segment"/>
</dbReference>
<protein>
    <submittedName>
        <fullName evidence="1">Uncharacterized protein</fullName>
    </submittedName>
</protein>
<dbReference type="KEGG" id="vg:26049203"/>
<name>A0A0N9R1C8_9VIRU</name>